<name>A0A368UVF0_9BACT</name>
<keyword evidence="2" id="KW-0238">DNA-binding</keyword>
<dbReference type="PROSITE" id="PS52050">
    <property type="entry name" value="WYL"/>
    <property type="match status" value="1"/>
</dbReference>
<dbReference type="Proteomes" id="UP000252733">
    <property type="component" value="Unassembled WGS sequence"/>
</dbReference>
<dbReference type="AlphaFoldDB" id="A0A368UVF0"/>
<feature type="domain" description="WCX" evidence="1">
    <location>
        <begin position="208"/>
        <end position="284"/>
    </location>
</feature>
<keyword evidence="3" id="KW-1185">Reference proteome</keyword>
<dbReference type="InterPro" id="IPR051534">
    <property type="entry name" value="CBASS_pafABC_assoc_protein"/>
</dbReference>
<dbReference type="InterPro" id="IPR057727">
    <property type="entry name" value="WCX_dom"/>
</dbReference>
<sequence>MLLSNGIRYPKEEIMDRFDLPARSFDRYIKTLRDAGFIIPPPGNRGYRIDKESPYFKDLSELLHFSREEAHILYSAIHSINNENLLKQNLIRKLYSLYQSDNIARTIVRQQQSTIIHDLTKAIKSGSKVILHGYSSANSNKQNDRLVEPFSFTTNYLSTWAYDIDAGCCKTFKNTRISSVQILNESWEFEGLHKEGFMDVFRISTDRKIPVKLKLTLRGCELLKEEYPLAENHISTTGNNLFIFEAPICSFEGVGRFILGLCHEVEILEPPELKDFIKKRMKKFLDRQ</sequence>
<dbReference type="PANTHER" id="PTHR34580">
    <property type="match status" value="1"/>
</dbReference>
<proteinExistence type="predicted"/>
<reference evidence="2 3" key="1">
    <citation type="submission" date="2018-07" db="EMBL/GenBank/DDBJ databases">
        <title>Freshwater and sediment microbial communities from various areas in North America, analyzing microbe dynamics in response to fracking.</title>
        <authorList>
            <person name="Lamendella R."/>
        </authorList>
    </citation>
    <scope>NUCLEOTIDE SEQUENCE [LARGE SCALE GENOMIC DNA]</scope>
    <source>
        <strain evidence="2 3">160A</strain>
    </source>
</reference>
<gene>
    <name evidence="2" type="ORF">DFO77_11495</name>
</gene>
<evidence type="ECO:0000313" key="3">
    <source>
        <dbReference type="Proteomes" id="UP000252733"/>
    </source>
</evidence>
<evidence type="ECO:0000259" key="1">
    <source>
        <dbReference type="Pfam" id="PF25583"/>
    </source>
</evidence>
<accession>A0A368UVF0</accession>
<protein>
    <submittedName>
        <fullName evidence="2">Putative DNA-binding transcriptional regulator YafY</fullName>
    </submittedName>
</protein>
<dbReference type="EMBL" id="QPIZ01000014">
    <property type="protein sequence ID" value="RCW32769.1"/>
    <property type="molecule type" value="Genomic_DNA"/>
</dbReference>
<dbReference type="PANTHER" id="PTHR34580:SF1">
    <property type="entry name" value="PROTEIN PAFC"/>
    <property type="match status" value="1"/>
</dbReference>
<organism evidence="2 3">
    <name type="scientific">Marinilabilia salmonicolor</name>
    <dbReference type="NCBI Taxonomy" id="989"/>
    <lineage>
        <taxon>Bacteria</taxon>
        <taxon>Pseudomonadati</taxon>
        <taxon>Bacteroidota</taxon>
        <taxon>Bacteroidia</taxon>
        <taxon>Marinilabiliales</taxon>
        <taxon>Marinilabiliaceae</taxon>
        <taxon>Marinilabilia</taxon>
    </lineage>
</organism>
<evidence type="ECO:0000313" key="2">
    <source>
        <dbReference type="EMBL" id="RCW32769.1"/>
    </source>
</evidence>
<dbReference type="Pfam" id="PF25583">
    <property type="entry name" value="WCX"/>
    <property type="match status" value="1"/>
</dbReference>
<comment type="caution">
    <text evidence="2">The sequence shown here is derived from an EMBL/GenBank/DDBJ whole genome shotgun (WGS) entry which is preliminary data.</text>
</comment>
<dbReference type="GO" id="GO:0003677">
    <property type="term" value="F:DNA binding"/>
    <property type="evidence" value="ECO:0007669"/>
    <property type="project" value="UniProtKB-KW"/>
</dbReference>